<protein>
    <submittedName>
        <fullName evidence="3">Uncharacterized protein</fullName>
    </submittedName>
</protein>
<evidence type="ECO:0000313" key="4">
    <source>
        <dbReference type="Proteomes" id="UP000567179"/>
    </source>
</evidence>
<evidence type="ECO:0000256" key="1">
    <source>
        <dbReference type="SAM" id="MobiDB-lite"/>
    </source>
</evidence>
<feature type="transmembrane region" description="Helical" evidence="2">
    <location>
        <begin position="604"/>
        <end position="622"/>
    </location>
</feature>
<feature type="compositionally biased region" description="Pro residues" evidence="1">
    <location>
        <begin position="385"/>
        <end position="396"/>
    </location>
</feature>
<feature type="compositionally biased region" description="Low complexity" evidence="1">
    <location>
        <begin position="344"/>
        <end position="376"/>
    </location>
</feature>
<evidence type="ECO:0000256" key="2">
    <source>
        <dbReference type="SAM" id="Phobius"/>
    </source>
</evidence>
<sequence>MLLFQKALQVAVTHIGVLFTLGSVVFSSFFLGNGLGVIDGRPATNPWVASGLLLIQYSVPRVFKQLADHSLVVYSGVDAPVDIVRANQSLAHVWSAVDVANYVPVIPSFAALASASVSSSVSSVNASLFPRSEPKKALFDTGRPRCSASGSKSNGLATNGNGTTDIVKGESSVFPGQISTSKSTLSLVWKSGNPAVVLATKFAASSVSPITPALGATHFRLDEPNKALLDTGRPQCAESGSEKLERGAILGISSGSSSGFGNQCHANQFSALYRKADAHICISPIDSATAPPAPPLSVLSIASLSSSITSLDATLFCPNEPNKALSDSGRPRCTVSGSKKRRQAANGNNARKGAARKSSGSGGRSPDSSGSSSSGSSSGGSSGGSPPPPPPPPPPGRSGGVPTRCSSRLQSCPAPYYALTTPRARRTLKIKEFEAPPDPPSSPPPPPPPNDPDSRGPYDVGDLLDPYTPWLQKIMIFIFCVFTACNMASKIIRLVPRSLLVSQIHSLKAYFTRLEDVVSILMEQANDWFRLEGAPLPPFALHCIPVPPLWRSSGDDLNIFPVFTDVVEGVHLRFAVPRDKVVEVLGQAGLMERARGPMFGLRKYLSRLIIAIISFFAALHVLDIDWLGFMVEMVVGAGKVDRNLRAGVANSDCNSSSRPFWLTPGVEYEYSDPILDEFYLGPPEAN</sequence>
<keyword evidence="2" id="KW-0812">Transmembrane</keyword>
<feature type="compositionally biased region" description="Pro residues" evidence="1">
    <location>
        <begin position="436"/>
        <end position="451"/>
    </location>
</feature>
<organism evidence="3 4">
    <name type="scientific">Psilocybe cf. subviscida</name>
    <dbReference type="NCBI Taxonomy" id="2480587"/>
    <lineage>
        <taxon>Eukaryota</taxon>
        <taxon>Fungi</taxon>
        <taxon>Dikarya</taxon>
        <taxon>Basidiomycota</taxon>
        <taxon>Agaricomycotina</taxon>
        <taxon>Agaricomycetes</taxon>
        <taxon>Agaricomycetidae</taxon>
        <taxon>Agaricales</taxon>
        <taxon>Agaricineae</taxon>
        <taxon>Strophariaceae</taxon>
        <taxon>Psilocybe</taxon>
    </lineage>
</organism>
<dbReference type="EMBL" id="JAACJJ010000056">
    <property type="protein sequence ID" value="KAF5312577.1"/>
    <property type="molecule type" value="Genomic_DNA"/>
</dbReference>
<proteinExistence type="predicted"/>
<keyword evidence="4" id="KW-1185">Reference proteome</keyword>
<feature type="region of interest" description="Disordered" evidence="1">
    <location>
        <begin position="433"/>
        <end position="459"/>
    </location>
</feature>
<gene>
    <name evidence="3" type="ORF">D9619_002464</name>
</gene>
<accession>A0A8H5AYR7</accession>
<dbReference type="AlphaFoldDB" id="A0A8H5AYR7"/>
<keyword evidence="2" id="KW-1133">Transmembrane helix</keyword>
<reference evidence="3 4" key="1">
    <citation type="journal article" date="2020" name="ISME J.">
        <title>Uncovering the hidden diversity of litter-decomposition mechanisms in mushroom-forming fungi.</title>
        <authorList>
            <person name="Floudas D."/>
            <person name="Bentzer J."/>
            <person name="Ahren D."/>
            <person name="Johansson T."/>
            <person name="Persson P."/>
            <person name="Tunlid A."/>
        </authorList>
    </citation>
    <scope>NUCLEOTIDE SEQUENCE [LARGE SCALE GENOMIC DNA]</scope>
    <source>
        <strain evidence="3 4">CBS 101986</strain>
    </source>
</reference>
<dbReference type="Proteomes" id="UP000567179">
    <property type="component" value="Unassembled WGS sequence"/>
</dbReference>
<evidence type="ECO:0000313" key="3">
    <source>
        <dbReference type="EMBL" id="KAF5312577.1"/>
    </source>
</evidence>
<feature type="region of interest" description="Disordered" evidence="1">
    <location>
        <begin position="139"/>
        <end position="161"/>
    </location>
</feature>
<keyword evidence="2" id="KW-0472">Membrane</keyword>
<feature type="transmembrane region" description="Helical" evidence="2">
    <location>
        <begin position="7"/>
        <end position="31"/>
    </location>
</feature>
<name>A0A8H5AYR7_9AGAR</name>
<comment type="caution">
    <text evidence="3">The sequence shown here is derived from an EMBL/GenBank/DDBJ whole genome shotgun (WGS) entry which is preliminary data.</text>
</comment>
<feature type="compositionally biased region" description="Polar residues" evidence="1">
    <location>
        <begin position="148"/>
        <end position="161"/>
    </location>
</feature>
<feature type="region of interest" description="Disordered" evidence="1">
    <location>
        <begin position="320"/>
        <end position="407"/>
    </location>
</feature>